<gene>
    <name evidence="1" type="ORF">HNP60_002605</name>
</gene>
<evidence type="ECO:0000313" key="2">
    <source>
        <dbReference type="Proteomes" id="UP001138540"/>
    </source>
</evidence>
<name>A0ABR6NHP4_9SPHN</name>
<reference evidence="1 2" key="1">
    <citation type="submission" date="2020-08" db="EMBL/GenBank/DDBJ databases">
        <title>Exploring microbial biodiversity for novel pathways involved in the catabolism of aromatic compounds derived from lignin.</title>
        <authorList>
            <person name="Elkins J."/>
        </authorList>
    </citation>
    <scope>NUCLEOTIDE SEQUENCE [LARGE SCALE GENOMIC DNA]</scope>
    <source>
        <strain evidence="1 2">B1D3A</strain>
    </source>
</reference>
<accession>A0ABR6NHP4</accession>
<dbReference type="Proteomes" id="UP001138540">
    <property type="component" value="Unassembled WGS sequence"/>
</dbReference>
<proteinExistence type="predicted"/>
<keyword evidence="2" id="KW-1185">Reference proteome</keyword>
<sequence>MLHKTRDLLVRQRTGLINALRAHLGEFGIISSKGLGGVTTLVKLVHEA</sequence>
<comment type="caution">
    <text evidence="1">The sequence shown here is derived from an EMBL/GenBank/DDBJ whole genome shotgun (WGS) entry which is preliminary data.</text>
</comment>
<protein>
    <submittedName>
        <fullName evidence="1">Transposase</fullName>
    </submittedName>
</protein>
<evidence type="ECO:0000313" key="1">
    <source>
        <dbReference type="EMBL" id="MBB5986631.1"/>
    </source>
</evidence>
<dbReference type="EMBL" id="JACHKA010000001">
    <property type="protein sequence ID" value="MBB5986631.1"/>
    <property type="molecule type" value="Genomic_DNA"/>
</dbReference>
<organism evidence="1 2">
    <name type="scientific">Sphingobium lignivorans</name>
    <dbReference type="NCBI Taxonomy" id="2735886"/>
    <lineage>
        <taxon>Bacteria</taxon>
        <taxon>Pseudomonadati</taxon>
        <taxon>Pseudomonadota</taxon>
        <taxon>Alphaproteobacteria</taxon>
        <taxon>Sphingomonadales</taxon>
        <taxon>Sphingomonadaceae</taxon>
        <taxon>Sphingobium</taxon>
    </lineage>
</organism>